<gene>
    <name evidence="1" type="ordered locus">wcw_1277</name>
</gene>
<name>D6YWW8_WADCW</name>
<accession>D6YWW8</accession>
<keyword evidence="2" id="KW-1185">Reference proteome</keyword>
<dbReference type="KEGG" id="wch:wcw_1277"/>
<organism evidence="1 2">
    <name type="scientific">Waddlia chondrophila (strain ATCC VR-1470 / WSU 86-1044)</name>
    <dbReference type="NCBI Taxonomy" id="716544"/>
    <lineage>
        <taxon>Bacteria</taxon>
        <taxon>Pseudomonadati</taxon>
        <taxon>Chlamydiota</taxon>
        <taxon>Chlamydiia</taxon>
        <taxon>Parachlamydiales</taxon>
        <taxon>Waddliaceae</taxon>
        <taxon>Waddlia</taxon>
    </lineage>
</organism>
<dbReference type="Proteomes" id="UP000001505">
    <property type="component" value="Chromosome"/>
</dbReference>
<dbReference type="HOGENOM" id="CLU_1383695_0_0_0"/>
<proteinExistence type="predicted"/>
<evidence type="ECO:0000313" key="1">
    <source>
        <dbReference type="EMBL" id="ADI38629.1"/>
    </source>
</evidence>
<evidence type="ECO:0000313" key="2">
    <source>
        <dbReference type="Proteomes" id="UP000001505"/>
    </source>
</evidence>
<reference evidence="1 2" key="1">
    <citation type="journal article" date="2010" name="PLoS ONE">
        <title>The Waddlia genome: a window into chlamydial biology.</title>
        <authorList>
            <person name="Bertelli C."/>
            <person name="Collyn F."/>
            <person name="Croxatto A."/>
            <person name="Ruckert C."/>
            <person name="Polkinghorne A."/>
            <person name="Kebbi-Beghdadi C."/>
            <person name="Goesmann A."/>
            <person name="Vaughan L."/>
            <person name="Greub G."/>
        </authorList>
    </citation>
    <scope>NUCLEOTIDE SEQUENCE [LARGE SCALE GENOMIC DNA]</scope>
    <source>
        <strain evidence="2">ATCC VR-1470 / WSU 86-1044</strain>
    </source>
</reference>
<sequence>MSSRQDANPKIATLALQRLRDASEQIPSENKSEGLGGILREVKDANEKISKCEKSYQEQAEILNKTIAHSISNFVDKELVDMEDELRNPLHCNPMDDESIKNTYEGLMRMKEKLIDLYDLVSRWGWSHLRQVQRERIAEVYEKVDSFASKTGKVLEEMAVHCPDPEKKRLMKFHDLFESVVHLGSDRINPDEIFAGN</sequence>
<dbReference type="EMBL" id="CP001928">
    <property type="protein sequence ID" value="ADI38629.1"/>
    <property type="molecule type" value="Genomic_DNA"/>
</dbReference>
<dbReference type="STRING" id="716544.wcw_1277"/>
<dbReference type="RefSeq" id="WP_013182341.1">
    <property type="nucleotide sequence ID" value="NC_014225.1"/>
</dbReference>
<protein>
    <submittedName>
        <fullName evidence="1">Uncharacterized protein</fullName>
    </submittedName>
</protein>
<dbReference type="AlphaFoldDB" id="D6YWW8"/>